<sequence length="26" mass="3088">MELWPACQTPLYLCSSEKPEYLQPLF</sequence>
<organism evidence="1">
    <name type="scientific">Arundo donax</name>
    <name type="common">Giant reed</name>
    <name type="synonym">Donax arundinaceus</name>
    <dbReference type="NCBI Taxonomy" id="35708"/>
    <lineage>
        <taxon>Eukaryota</taxon>
        <taxon>Viridiplantae</taxon>
        <taxon>Streptophyta</taxon>
        <taxon>Embryophyta</taxon>
        <taxon>Tracheophyta</taxon>
        <taxon>Spermatophyta</taxon>
        <taxon>Magnoliopsida</taxon>
        <taxon>Liliopsida</taxon>
        <taxon>Poales</taxon>
        <taxon>Poaceae</taxon>
        <taxon>PACMAD clade</taxon>
        <taxon>Arundinoideae</taxon>
        <taxon>Arundineae</taxon>
        <taxon>Arundo</taxon>
    </lineage>
</organism>
<reference evidence="1" key="1">
    <citation type="submission" date="2014-09" db="EMBL/GenBank/DDBJ databases">
        <authorList>
            <person name="Magalhaes I.L.F."/>
            <person name="Oliveira U."/>
            <person name="Santos F.R."/>
            <person name="Vidigal T.H.D.A."/>
            <person name="Brescovit A.D."/>
            <person name="Santos A.J."/>
        </authorList>
    </citation>
    <scope>NUCLEOTIDE SEQUENCE</scope>
    <source>
        <tissue evidence="1">Shoot tissue taken approximately 20 cm above the soil surface</tissue>
    </source>
</reference>
<reference evidence="1" key="2">
    <citation type="journal article" date="2015" name="Data Brief">
        <title>Shoot transcriptome of the giant reed, Arundo donax.</title>
        <authorList>
            <person name="Barrero R.A."/>
            <person name="Guerrero F.D."/>
            <person name="Moolhuijzen P."/>
            <person name="Goolsby J.A."/>
            <person name="Tidwell J."/>
            <person name="Bellgard S.E."/>
            <person name="Bellgard M.I."/>
        </authorList>
    </citation>
    <scope>NUCLEOTIDE SEQUENCE</scope>
    <source>
        <tissue evidence="1">Shoot tissue taken approximately 20 cm above the soil surface</tissue>
    </source>
</reference>
<protein>
    <submittedName>
        <fullName evidence="1">Uncharacterized protein</fullName>
    </submittedName>
</protein>
<dbReference type="EMBL" id="GBRH01175379">
    <property type="protein sequence ID" value="JAE22517.1"/>
    <property type="molecule type" value="Transcribed_RNA"/>
</dbReference>
<name>A0A0A9GDD4_ARUDO</name>
<proteinExistence type="predicted"/>
<accession>A0A0A9GDD4</accession>
<evidence type="ECO:0000313" key="1">
    <source>
        <dbReference type="EMBL" id="JAE22517.1"/>
    </source>
</evidence>
<dbReference type="AlphaFoldDB" id="A0A0A9GDD4"/>